<keyword evidence="3" id="KW-1185">Reference proteome</keyword>
<feature type="compositionally biased region" description="Basic and acidic residues" evidence="1">
    <location>
        <begin position="281"/>
        <end position="291"/>
    </location>
</feature>
<proteinExistence type="predicted"/>
<feature type="compositionally biased region" description="Low complexity" evidence="1">
    <location>
        <begin position="48"/>
        <end position="64"/>
    </location>
</feature>
<dbReference type="OrthoDB" id="4155914at2759"/>
<feature type="compositionally biased region" description="Polar residues" evidence="1">
    <location>
        <begin position="85"/>
        <end position="106"/>
    </location>
</feature>
<feature type="compositionally biased region" description="Polar residues" evidence="1">
    <location>
        <begin position="529"/>
        <end position="556"/>
    </location>
</feature>
<name>A0A9W4XM29_9PLEO</name>
<feature type="compositionally biased region" description="Basic and acidic residues" evidence="1">
    <location>
        <begin position="142"/>
        <end position="159"/>
    </location>
</feature>
<protein>
    <submittedName>
        <fullName evidence="2">Uncharacterized protein</fullName>
    </submittedName>
</protein>
<dbReference type="Proteomes" id="UP001152607">
    <property type="component" value="Unassembled WGS sequence"/>
</dbReference>
<feature type="region of interest" description="Disordered" evidence="1">
    <location>
        <begin position="909"/>
        <end position="950"/>
    </location>
</feature>
<evidence type="ECO:0000256" key="1">
    <source>
        <dbReference type="SAM" id="MobiDB-lite"/>
    </source>
</evidence>
<feature type="compositionally biased region" description="Low complexity" evidence="1">
    <location>
        <begin position="175"/>
        <end position="185"/>
    </location>
</feature>
<feature type="compositionally biased region" description="Polar residues" evidence="1">
    <location>
        <begin position="457"/>
        <end position="469"/>
    </location>
</feature>
<comment type="caution">
    <text evidence="2">The sequence shown here is derived from an EMBL/GenBank/DDBJ whole genome shotgun (WGS) entry which is preliminary data.</text>
</comment>
<feature type="compositionally biased region" description="Low complexity" evidence="1">
    <location>
        <begin position="863"/>
        <end position="887"/>
    </location>
</feature>
<feature type="region of interest" description="Disordered" evidence="1">
    <location>
        <begin position="848"/>
        <end position="897"/>
    </location>
</feature>
<feature type="compositionally biased region" description="Polar residues" evidence="1">
    <location>
        <begin position="408"/>
        <end position="419"/>
    </location>
</feature>
<accession>A0A9W4XM29</accession>
<feature type="region of interest" description="Disordered" evidence="1">
    <location>
        <begin position="1"/>
        <end position="590"/>
    </location>
</feature>
<feature type="compositionally biased region" description="Polar residues" evidence="1">
    <location>
        <begin position="17"/>
        <end position="27"/>
    </location>
</feature>
<feature type="compositionally biased region" description="Polar residues" evidence="1">
    <location>
        <begin position="115"/>
        <end position="124"/>
    </location>
</feature>
<feature type="compositionally biased region" description="Polar residues" evidence="1">
    <location>
        <begin position="354"/>
        <end position="363"/>
    </location>
</feature>
<feature type="compositionally biased region" description="Polar residues" evidence="1">
    <location>
        <begin position="491"/>
        <end position="514"/>
    </location>
</feature>
<feature type="compositionally biased region" description="Low complexity" evidence="1">
    <location>
        <begin position="292"/>
        <end position="324"/>
    </location>
</feature>
<feature type="compositionally biased region" description="Polar residues" evidence="1">
    <location>
        <begin position="186"/>
        <end position="198"/>
    </location>
</feature>
<feature type="compositionally biased region" description="Basic and acidic residues" evidence="1">
    <location>
        <begin position="125"/>
        <end position="134"/>
    </location>
</feature>
<feature type="compositionally biased region" description="Low complexity" evidence="1">
    <location>
        <begin position="372"/>
        <end position="401"/>
    </location>
</feature>
<evidence type="ECO:0000313" key="3">
    <source>
        <dbReference type="Proteomes" id="UP001152607"/>
    </source>
</evidence>
<organism evidence="2 3">
    <name type="scientific">Periconia digitata</name>
    <dbReference type="NCBI Taxonomy" id="1303443"/>
    <lineage>
        <taxon>Eukaryota</taxon>
        <taxon>Fungi</taxon>
        <taxon>Dikarya</taxon>
        <taxon>Ascomycota</taxon>
        <taxon>Pezizomycotina</taxon>
        <taxon>Dothideomycetes</taxon>
        <taxon>Pleosporomycetidae</taxon>
        <taxon>Pleosporales</taxon>
        <taxon>Massarineae</taxon>
        <taxon>Periconiaceae</taxon>
        <taxon>Periconia</taxon>
    </lineage>
</organism>
<dbReference type="AlphaFoldDB" id="A0A9W4XM29"/>
<evidence type="ECO:0000313" key="2">
    <source>
        <dbReference type="EMBL" id="CAI6336618.1"/>
    </source>
</evidence>
<reference evidence="2" key="1">
    <citation type="submission" date="2023-01" db="EMBL/GenBank/DDBJ databases">
        <authorList>
            <person name="Van Ghelder C."/>
            <person name="Rancurel C."/>
        </authorList>
    </citation>
    <scope>NUCLEOTIDE SEQUENCE</scope>
    <source>
        <strain evidence="2">CNCM I-4278</strain>
    </source>
</reference>
<gene>
    <name evidence="2" type="ORF">PDIGIT_LOCUS9722</name>
</gene>
<sequence>MPSLSWVKSNRSHHSIDTSSGQVSPVPSGNHLHVNDQPPRYTSAPDAQTQQHLSQQQQQQQQQQISPGGYRQQFPERSTSHRHSTNVTLDQQNLHQIQSASGSSYNEAPVRRGSLQPQHYSQEQPPKKAKEGLRSRLGFGKSHKEEEDTPKASKTEKLGRRVSVARKPHDYQAHQQQQQQQQQQQHPDQSRLQPSPWNDSRHGTSNHHLPPSPELNEDQNLDPFLQQDDNPSVPPKDGHFAGHPAQYSQNPPQDQYRPPLARVNTDGTTGSYHAQGGVDQQHPRYSPEHQQQHQQQQQQHLPQQQQQQQNPQLSPNHSQQQQQVPSPPQYQTYHPSAPPQQPGQGEYKAFHLPGQQNPLATNAQLHPPEHPTQPQQHVQQQTYYQYQAQQQAQQLASQSSSHESHPQNTHYSQQGQFSPPLQPHHGQEHSQPHHVRGSSQGKVELNTPLPTPPVEAQHSQQLRPPSSQGHIAPPSPLQTQGVNFTPYDAHQGQQSQNPDPRAQNTTPPQQTQDSMAPATQKHTLRKVNDGSQAQAGPPSRESSLLSQPSTQASQGQPFRGDKQGQQASSGDLGRATPPPRSATDMSEEEISSLVKEHEVLREKYQKVKRYFFEQQTQVHQLQNTLANQRLSVSRTSWDDSEYGTRFQRLDGLIAQLSFAIRKDWKTIPPWLHTVVNKTAVETGKQEMTAVGRAFISCWLVENIFDKYFHPDLEPGLSTQLKAIQLNIRRNAPPAQSPEDEDALVAKVINWRLATLEGLSDMLKANTAAANRATLTEKLNEQLIGSLQMYMNDPAPPDLNGGAYMIIELAISVAQHLPLESREVHIEYFYPGSPLSTEFMKVESGIPALTSPIEQPDDGDRASVRSGVSSVSVVEQEQQAQQAQQQASHNVKEHSKKSSIFGMMSKKPVQTPATLGKQGSALGQGGSQQSLSQPPPSSSGPAKEEAPPSKVRLSVGFAVEIRGKSILAKAPVYST</sequence>
<dbReference type="EMBL" id="CAOQHR010000006">
    <property type="protein sequence ID" value="CAI6336618.1"/>
    <property type="molecule type" value="Genomic_DNA"/>
</dbReference>